<feature type="region of interest" description="Disordered" evidence="1">
    <location>
        <begin position="482"/>
        <end position="517"/>
    </location>
</feature>
<evidence type="ECO:0000256" key="1">
    <source>
        <dbReference type="SAM" id="MobiDB-lite"/>
    </source>
</evidence>
<accession>A0A0C4CSH5</accession>
<evidence type="ECO:0000313" key="4">
    <source>
        <dbReference type="Proteomes" id="UP000011715"/>
    </source>
</evidence>
<feature type="compositionally biased region" description="Gly residues" evidence="1">
    <location>
        <begin position="501"/>
        <end position="514"/>
    </location>
</feature>
<reference evidence="2" key="2">
    <citation type="submission" date="2010-05" db="EMBL/GenBank/DDBJ databases">
        <title>The Genome Sequence of Magnaporthe poae strain ATCC 64411.</title>
        <authorList>
            <consortium name="The Broad Institute Genome Sequencing Platform"/>
            <consortium name="Broad Institute Genome Sequencing Center for Infectious Disease"/>
            <person name="Ma L.-J."/>
            <person name="Dead R."/>
            <person name="Young S."/>
            <person name="Zeng Q."/>
            <person name="Koehrsen M."/>
            <person name="Alvarado L."/>
            <person name="Berlin A."/>
            <person name="Chapman S.B."/>
            <person name="Chen Z."/>
            <person name="Freedman E."/>
            <person name="Gellesch M."/>
            <person name="Goldberg J."/>
            <person name="Griggs A."/>
            <person name="Gujja S."/>
            <person name="Heilman E.R."/>
            <person name="Heiman D."/>
            <person name="Hepburn T."/>
            <person name="Howarth C."/>
            <person name="Jen D."/>
            <person name="Larson L."/>
            <person name="Mehta T."/>
            <person name="Neiman D."/>
            <person name="Pearson M."/>
            <person name="Roberts A."/>
            <person name="Saif S."/>
            <person name="Shea T."/>
            <person name="Shenoy N."/>
            <person name="Sisk P."/>
            <person name="Stolte C."/>
            <person name="Sykes S."/>
            <person name="Walk T."/>
            <person name="White J."/>
            <person name="Yandava C."/>
            <person name="Haas B."/>
            <person name="Nusbaum C."/>
            <person name="Birren B."/>
        </authorList>
    </citation>
    <scope>NUCLEOTIDE SEQUENCE</scope>
    <source>
        <strain evidence="2">ATCC 64411</strain>
    </source>
</reference>
<organism evidence="3 4">
    <name type="scientific">Magnaporthiopsis poae (strain ATCC 64411 / 73-15)</name>
    <name type="common">Kentucky bluegrass fungus</name>
    <name type="synonym">Magnaporthe poae</name>
    <dbReference type="NCBI Taxonomy" id="644358"/>
    <lineage>
        <taxon>Eukaryota</taxon>
        <taxon>Fungi</taxon>
        <taxon>Dikarya</taxon>
        <taxon>Ascomycota</taxon>
        <taxon>Pezizomycotina</taxon>
        <taxon>Sordariomycetes</taxon>
        <taxon>Sordariomycetidae</taxon>
        <taxon>Magnaporthales</taxon>
        <taxon>Magnaporthaceae</taxon>
        <taxon>Magnaporthiopsis</taxon>
    </lineage>
</organism>
<dbReference type="Proteomes" id="UP000011715">
    <property type="component" value="Unassembled WGS sequence"/>
</dbReference>
<dbReference type="OrthoDB" id="5230975at2759"/>
<dbReference type="EMBL" id="GL876972">
    <property type="protein sequence ID" value="KLU88777.1"/>
    <property type="molecule type" value="Genomic_DNA"/>
</dbReference>
<feature type="region of interest" description="Disordered" evidence="1">
    <location>
        <begin position="539"/>
        <end position="565"/>
    </location>
</feature>
<evidence type="ECO:0000313" key="3">
    <source>
        <dbReference type="EnsemblFungi" id="MAPG_07760T1"/>
    </source>
</evidence>
<keyword evidence="4" id="KW-1185">Reference proteome</keyword>
<sequence length="700" mass="74907">MYLFFKVFINGRREVAWGIDLEKNRQGSTAQALYSPGKLYEYTDEQGRTMTQPGIEARRFYFLPQNNKATSVASEGGLIEVQVFRAYGRTRRAPNPLPYRSHENYGVALMTEGLLSNPEENRYYSYSLADPSDAPYAAFRFHYRSWANLNDLQIVSQDELEGFGGHLGSTPAEEENIAPRSNRKVSHPWGELEEFGYHLTVEERAQKRKVTTSTAKLATTSRAASSGRSSSVLPGEDDGGVSRKPSSYDGDSIFDDSEDDGPQSLRSSNHVRGGSSTGESYYYLKSPPQLRPPASISGDRIPQPSKAVRDCASLDNLRARPLPDLPVPDLPDGVELKMPISKRQSSVSSGTPSVATSAAASIAPSLLPYVEGDAFTSDFEYTAARRAGLERCKAHEIHVKTRGDSPASRPGKKRTVVSRDGNRDDQAPAGGSWVDGEPDEKAPGSSDYSSSSDRSLPSSDDDCQYPPREFAPSVYYSLSSPKRRFASLPPPSADAWRPSGSVGGDGITGAGAGAGKISPKAKQLLGDELDYSSSFATLAATASSTASTPPTRRPSNGSTLRMSESEWIRSGKVGAAADTLAAAAAAADPLAMPSWSPGLEHRRRPSRGSFLSKLWSPRLRSSNSTANTSQGTTGSDDNGDGKLGAGAGAGRTAAGRDTELDASSSSPSSSTTRRKKVKKRIGSSLAVGLGGYVPPEDTWI</sequence>
<dbReference type="EnsemblFungi" id="MAPG_07760T1">
    <property type="protein sequence ID" value="MAPG_07760T1"/>
    <property type="gene ID" value="MAPG_07760"/>
</dbReference>
<dbReference type="STRING" id="644358.A0A0C4CSH5"/>
<feature type="compositionally biased region" description="Low complexity" evidence="1">
    <location>
        <begin position="539"/>
        <end position="555"/>
    </location>
</feature>
<dbReference type="EnsemblFungi" id="MAPG_07760T0">
    <property type="protein sequence ID" value="MAPG_07760T0"/>
    <property type="gene ID" value="MAPG_07760"/>
</dbReference>
<gene>
    <name evidence="2" type="ORF">MAPG_07760</name>
</gene>
<proteinExistence type="predicted"/>
<feature type="compositionally biased region" description="Basic residues" evidence="1">
    <location>
        <begin position="672"/>
        <end position="681"/>
    </location>
</feature>
<dbReference type="EMBL" id="GL876972">
    <property type="protein sequence ID" value="KLU88776.1"/>
    <property type="molecule type" value="Genomic_DNA"/>
</dbReference>
<evidence type="ECO:0000313" key="2">
    <source>
        <dbReference type="EMBL" id="KLU88776.1"/>
    </source>
</evidence>
<name>A0A0C4CSH5_MAGP6</name>
<protein>
    <submittedName>
        <fullName evidence="2 3">Uncharacterized protein</fullName>
    </submittedName>
</protein>
<dbReference type="AlphaFoldDB" id="A0A0C4CSH5"/>
<reference evidence="3" key="4">
    <citation type="journal article" date="2015" name="G3 (Bethesda)">
        <title>Genome sequences of three phytopathogenic species of the Magnaporthaceae family of fungi.</title>
        <authorList>
            <person name="Okagaki L.H."/>
            <person name="Nunes C.C."/>
            <person name="Sailsbery J."/>
            <person name="Clay B."/>
            <person name="Brown D."/>
            <person name="John T."/>
            <person name="Oh Y."/>
            <person name="Young N."/>
            <person name="Fitzgerald M."/>
            <person name="Haas B.J."/>
            <person name="Zeng Q."/>
            <person name="Young S."/>
            <person name="Adiconis X."/>
            <person name="Fan L."/>
            <person name="Levin J.Z."/>
            <person name="Mitchell T.K."/>
            <person name="Okubara P.A."/>
            <person name="Farman M.L."/>
            <person name="Kohn L.M."/>
            <person name="Birren B."/>
            <person name="Ma L.-J."/>
            <person name="Dean R.A."/>
        </authorList>
    </citation>
    <scope>NUCLEOTIDE SEQUENCE</scope>
    <source>
        <strain evidence="3">ATCC 64411 / 73-15</strain>
    </source>
</reference>
<dbReference type="EMBL" id="ADBL01001882">
    <property type="status" value="NOT_ANNOTATED_CDS"/>
    <property type="molecule type" value="Genomic_DNA"/>
</dbReference>
<reference evidence="4" key="1">
    <citation type="submission" date="2010-05" db="EMBL/GenBank/DDBJ databases">
        <title>The genome sequence of Magnaporthe poae strain ATCC 64411.</title>
        <authorList>
            <person name="Ma L.-J."/>
            <person name="Dead R."/>
            <person name="Young S."/>
            <person name="Zeng Q."/>
            <person name="Koehrsen M."/>
            <person name="Alvarado L."/>
            <person name="Berlin A."/>
            <person name="Chapman S.B."/>
            <person name="Chen Z."/>
            <person name="Freedman E."/>
            <person name="Gellesch M."/>
            <person name="Goldberg J."/>
            <person name="Griggs A."/>
            <person name="Gujja S."/>
            <person name="Heilman E.R."/>
            <person name="Heiman D."/>
            <person name="Hepburn T."/>
            <person name="Howarth C."/>
            <person name="Jen D."/>
            <person name="Larson L."/>
            <person name="Mehta T."/>
            <person name="Neiman D."/>
            <person name="Pearson M."/>
            <person name="Roberts A."/>
            <person name="Saif S."/>
            <person name="Shea T."/>
            <person name="Shenoy N."/>
            <person name="Sisk P."/>
            <person name="Stolte C."/>
            <person name="Sykes S."/>
            <person name="Walk T."/>
            <person name="White J."/>
            <person name="Yandava C."/>
            <person name="Haas B."/>
            <person name="Nusbaum C."/>
            <person name="Birren B."/>
        </authorList>
    </citation>
    <scope>NUCLEOTIDE SEQUENCE [LARGE SCALE GENOMIC DNA]</scope>
    <source>
        <strain evidence="4">ATCC 64411 / 73-15</strain>
    </source>
</reference>
<reference evidence="3" key="5">
    <citation type="submission" date="2015-06" db="UniProtKB">
        <authorList>
            <consortium name="EnsemblFungi"/>
        </authorList>
    </citation>
    <scope>IDENTIFICATION</scope>
    <source>
        <strain evidence="3">ATCC 64411</strain>
    </source>
</reference>
<dbReference type="VEuPathDB" id="FungiDB:MAPG_07760"/>
<feature type="region of interest" description="Disordered" evidence="1">
    <location>
        <begin position="584"/>
        <end position="700"/>
    </location>
</feature>
<reference evidence="2" key="3">
    <citation type="submission" date="2011-03" db="EMBL/GenBank/DDBJ databases">
        <title>Annotation of Magnaporthe poae ATCC 64411.</title>
        <authorList>
            <person name="Ma L.-J."/>
            <person name="Dead R."/>
            <person name="Young S.K."/>
            <person name="Zeng Q."/>
            <person name="Gargeya S."/>
            <person name="Fitzgerald M."/>
            <person name="Haas B."/>
            <person name="Abouelleil A."/>
            <person name="Alvarado L."/>
            <person name="Arachchi H.M."/>
            <person name="Berlin A."/>
            <person name="Brown A."/>
            <person name="Chapman S.B."/>
            <person name="Chen Z."/>
            <person name="Dunbar C."/>
            <person name="Freedman E."/>
            <person name="Gearin G."/>
            <person name="Gellesch M."/>
            <person name="Goldberg J."/>
            <person name="Griggs A."/>
            <person name="Gujja S."/>
            <person name="Heiman D."/>
            <person name="Howarth C."/>
            <person name="Larson L."/>
            <person name="Lui A."/>
            <person name="MacDonald P.J.P."/>
            <person name="Mehta T."/>
            <person name="Montmayeur A."/>
            <person name="Murphy C."/>
            <person name="Neiman D."/>
            <person name="Pearson M."/>
            <person name="Priest M."/>
            <person name="Roberts A."/>
            <person name="Saif S."/>
            <person name="Shea T."/>
            <person name="Shenoy N."/>
            <person name="Sisk P."/>
            <person name="Stolte C."/>
            <person name="Sykes S."/>
            <person name="Yandava C."/>
            <person name="Wortman J."/>
            <person name="Nusbaum C."/>
            <person name="Birren B."/>
        </authorList>
    </citation>
    <scope>NUCLEOTIDE SEQUENCE</scope>
    <source>
        <strain evidence="2">ATCC 64411</strain>
    </source>
</reference>
<feature type="region of interest" description="Disordered" evidence="1">
    <location>
        <begin position="165"/>
        <end position="185"/>
    </location>
</feature>
<feature type="compositionally biased region" description="Acidic residues" evidence="1">
    <location>
        <begin position="252"/>
        <end position="261"/>
    </location>
</feature>
<feature type="compositionally biased region" description="Low complexity" evidence="1">
    <location>
        <begin position="218"/>
        <end position="231"/>
    </location>
</feature>
<feature type="compositionally biased region" description="Polar residues" evidence="1">
    <location>
        <begin position="619"/>
        <end position="636"/>
    </location>
</feature>
<dbReference type="eggNOG" id="ENOG502STT7">
    <property type="taxonomic scope" value="Eukaryota"/>
</dbReference>
<feature type="compositionally biased region" description="Low complexity" evidence="1">
    <location>
        <begin position="445"/>
        <end position="458"/>
    </location>
</feature>
<feature type="region of interest" description="Disordered" evidence="1">
    <location>
        <begin position="396"/>
        <end position="468"/>
    </location>
</feature>
<feature type="region of interest" description="Disordered" evidence="1">
    <location>
        <begin position="206"/>
        <end position="306"/>
    </location>
</feature>